<dbReference type="RefSeq" id="XP_044551368.1">
    <property type="nucleotide sequence ID" value="XM_044691045.1"/>
</dbReference>
<dbReference type="InterPro" id="IPR011009">
    <property type="entry name" value="Kinase-like_dom_sf"/>
</dbReference>
<evidence type="ECO:0000256" key="10">
    <source>
        <dbReference type="PROSITE-ProRule" id="PRU10141"/>
    </source>
</evidence>
<keyword evidence="9" id="KW-0998">Cell outer membrane</keyword>
<dbReference type="SMART" id="SM00220">
    <property type="entry name" value="S_TKc"/>
    <property type="match status" value="1"/>
</dbReference>
<keyword evidence="4" id="KW-0964">Secreted</keyword>
<dbReference type="AlphaFoldDB" id="A0AA88GS38"/>
<keyword evidence="5 11" id="KW-0732">Signal</keyword>
<evidence type="ECO:0000313" key="13">
    <source>
        <dbReference type="EMBL" id="KAG2387376.1"/>
    </source>
</evidence>
<feature type="signal peptide" evidence="11">
    <location>
        <begin position="1"/>
        <end position="20"/>
    </location>
</feature>
<dbReference type="InterPro" id="IPR003368">
    <property type="entry name" value="POMP_repeat"/>
</dbReference>
<evidence type="ECO:0000259" key="12">
    <source>
        <dbReference type="PROSITE" id="PS50011"/>
    </source>
</evidence>
<dbReference type="Pfam" id="PF02415">
    <property type="entry name" value="Chlam_PMP"/>
    <property type="match status" value="1"/>
</dbReference>
<feature type="domain" description="Protein kinase" evidence="12">
    <location>
        <begin position="918"/>
        <end position="1233"/>
    </location>
</feature>
<gene>
    <name evidence="13" type="ORF">C9374_001708</name>
</gene>
<keyword evidence="14" id="KW-1185">Reference proteome</keyword>
<evidence type="ECO:0000256" key="3">
    <source>
        <dbReference type="ARBA" id="ARBA00004613"/>
    </source>
</evidence>
<feature type="chain" id="PRO_5041638847" description="Protein kinase domain-containing protein" evidence="11">
    <location>
        <begin position="21"/>
        <end position="1240"/>
    </location>
</feature>
<name>A0AA88GS38_NAELO</name>
<proteinExistence type="predicted"/>
<evidence type="ECO:0000256" key="1">
    <source>
        <dbReference type="ARBA" id="ARBA00004196"/>
    </source>
</evidence>
<evidence type="ECO:0000256" key="7">
    <source>
        <dbReference type="ARBA" id="ARBA00022840"/>
    </source>
</evidence>
<sequence>MYAVIPLHLCLKLSIICILADILNHHSFILALEPHIHAFFVSSQHGIDHVPCGYSSETFSNVTYPPCQTISLVLQQISNNSIPDINLSGHIFIESGIYQNDDFSSLLSTYFQEIVIEGIPRNNNTNDIVLENFIHINSKSLKFLNVHFQNVNLDSMINIATIYFEKCNFRNVTIDQIISIKESQFIHSSIFDSSLVLPFNTTIDNCHLKNSSILSLSGNEDWRDAWTFITRSTFQQVIFQSRFLLQNHGDQSKFRVSLRECEFLNSELYLSDANDLVLLDSSMNHTRCSIVFTTLVHVSRCTVTGNSFLSFASINKLVISHSQFNKCQGPVIGIYSSLWTHFKDCQFIENRNTPITTNGVASLLVDLCTFSHNRGGALHVKSGVEFVENTLTQHIDQSLNSALHPTTMVSISNSFGMSVPSNYILRTQVSINLCTFLNNSNNQEGGALYFENVNPGIFQCNFTDNYSERMNGGAVASYGNHLEVTQSTFVNNRAYLHGGAIYLSDALSIIDSNMFSNGPIATISDENDKYLYSNENLFESNKAFKGGALYVQLKQVKISNQQQKPSELTCVNNLATYSGGCLFIETVMNSIQFTIISKGNTALSYGPLIGRPLNHIKYEMRVQYEKETHFEHVFNNDNIPQLKLYPGQKVSKLEISIWNEPFEKVNFLSRGIQMKLKNSLISNNITLFQVVMNPPILDIPMDQPFLLTLNEVNQTLSLLNLSLASMKDVYELVPLQLCLFQEPNTHSMITIDMNLQILSCPSDKILDGFTIYGGVCIDIPKPRLDIIIPLVIVAMCLSSMIIPLCYACKVVIERLYRLHVKEKSEKQFEKVLNSTKDSLFLIDHYNNTINQKNSNDRDYSMEEFTHLSSVPLLSMEEKKELYSMNERNDSDEWSLSAKWKRKNKYLKSNSYVIPIEEIQVNHKIGEGSNGAVYHAIWNGCEVALKTLKEDLFIDNDEFEKEAALLSSLRHPNIVNLLGVCISSNSSSHRRVRTENSHRKCMIQEYLSKGTLEKLILDCKRGIQSMTFTQKVEILLGVAKGMAYLHGLKPKPVIHRDLKPANILLDQSWTSKVCDFGLSKIMGTNTSTTASIGTFYYMANEMIDGTENYNEKVDVYSFGIIMWELFFEENPYNSCSEKLYKFHKLQIQLGGLSIIFQVSKGLRPFIPFWNDEEQFMWTKEFIPQELRGEVSLEQFIHVENVYLDLMKQCWNGQPENRPPFLNVIDTLKRCHSMMKISKHEF</sequence>
<dbReference type="CDD" id="cd13999">
    <property type="entry name" value="STKc_MAP3K-like"/>
    <property type="match status" value="1"/>
</dbReference>
<dbReference type="EMBL" id="PYSW02000013">
    <property type="protein sequence ID" value="KAG2387376.1"/>
    <property type="molecule type" value="Genomic_DNA"/>
</dbReference>
<keyword evidence="6 10" id="KW-0547">Nucleotide-binding</keyword>
<dbReference type="InterPro" id="IPR017441">
    <property type="entry name" value="Protein_kinase_ATP_BS"/>
</dbReference>
<dbReference type="GeneID" id="68094164"/>
<dbReference type="InterPro" id="IPR051681">
    <property type="entry name" value="Ser/Thr_Kinases-Pseudokinases"/>
</dbReference>
<dbReference type="GO" id="GO:0004674">
    <property type="term" value="F:protein serine/threonine kinase activity"/>
    <property type="evidence" value="ECO:0007669"/>
    <property type="project" value="TreeGrafter"/>
</dbReference>
<dbReference type="InterPro" id="IPR011050">
    <property type="entry name" value="Pectin_lyase_fold/virulence"/>
</dbReference>
<dbReference type="PROSITE" id="PS00107">
    <property type="entry name" value="PROTEIN_KINASE_ATP"/>
    <property type="match status" value="1"/>
</dbReference>
<dbReference type="InterPro" id="IPR000719">
    <property type="entry name" value="Prot_kinase_dom"/>
</dbReference>
<dbReference type="Gene3D" id="1.10.510.10">
    <property type="entry name" value="Transferase(Phosphotransferase) domain 1"/>
    <property type="match status" value="1"/>
</dbReference>
<accession>A0AA88GS38</accession>
<feature type="binding site" evidence="10">
    <location>
        <position position="945"/>
    </location>
    <ligand>
        <name>ATP</name>
        <dbReference type="ChEBI" id="CHEBI:30616"/>
    </ligand>
</feature>
<evidence type="ECO:0000256" key="4">
    <source>
        <dbReference type="ARBA" id="ARBA00022525"/>
    </source>
</evidence>
<dbReference type="Proteomes" id="UP000816034">
    <property type="component" value="Unassembled WGS sequence"/>
</dbReference>
<dbReference type="GO" id="GO:0005524">
    <property type="term" value="F:ATP binding"/>
    <property type="evidence" value="ECO:0007669"/>
    <property type="project" value="UniProtKB-UniRule"/>
</dbReference>
<evidence type="ECO:0000313" key="14">
    <source>
        <dbReference type="Proteomes" id="UP000816034"/>
    </source>
</evidence>
<keyword evidence="8" id="KW-0472">Membrane</keyword>
<dbReference type="PANTHER" id="PTHR44329:SF214">
    <property type="entry name" value="PROTEIN KINASE DOMAIN-CONTAINING PROTEIN"/>
    <property type="match status" value="1"/>
</dbReference>
<reference evidence="13 14" key="1">
    <citation type="journal article" date="2018" name="BMC Genomics">
        <title>The genome of Naegleria lovaniensis, the basis for a comparative approach to unravel pathogenicity factors of the human pathogenic amoeba N. fowleri.</title>
        <authorList>
            <person name="Liechti N."/>
            <person name="Schurch N."/>
            <person name="Bruggmann R."/>
            <person name="Wittwer M."/>
        </authorList>
    </citation>
    <scope>NUCLEOTIDE SEQUENCE [LARGE SCALE GENOMIC DNA]</scope>
    <source>
        <strain evidence="13 14">ATCC 30569</strain>
    </source>
</reference>
<evidence type="ECO:0000256" key="5">
    <source>
        <dbReference type="ARBA" id="ARBA00022729"/>
    </source>
</evidence>
<comment type="caution">
    <text evidence="13">The sequence shown here is derived from an EMBL/GenBank/DDBJ whole genome shotgun (WGS) entry which is preliminary data.</text>
</comment>
<dbReference type="PROSITE" id="PS00108">
    <property type="entry name" value="PROTEIN_KINASE_ST"/>
    <property type="match status" value="1"/>
</dbReference>
<protein>
    <recommendedName>
        <fullName evidence="12">Protein kinase domain-containing protein</fullName>
    </recommendedName>
</protein>
<dbReference type="PANTHER" id="PTHR44329">
    <property type="entry name" value="SERINE/THREONINE-PROTEIN KINASE TNNI3K-RELATED"/>
    <property type="match status" value="1"/>
</dbReference>
<dbReference type="SUPFAM" id="SSF56112">
    <property type="entry name" value="Protein kinase-like (PK-like)"/>
    <property type="match status" value="1"/>
</dbReference>
<evidence type="ECO:0000256" key="6">
    <source>
        <dbReference type="ARBA" id="ARBA00022741"/>
    </source>
</evidence>
<evidence type="ECO:0000256" key="9">
    <source>
        <dbReference type="ARBA" id="ARBA00023237"/>
    </source>
</evidence>
<dbReference type="InterPro" id="IPR008271">
    <property type="entry name" value="Ser/Thr_kinase_AS"/>
</dbReference>
<dbReference type="GO" id="GO:0005576">
    <property type="term" value="C:extracellular region"/>
    <property type="evidence" value="ECO:0007669"/>
    <property type="project" value="UniProtKB-SubCell"/>
</dbReference>
<keyword evidence="7 10" id="KW-0067">ATP-binding</keyword>
<evidence type="ECO:0000256" key="2">
    <source>
        <dbReference type="ARBA" id="ARBA00004442"/>
    </source>
</evidence>
<comment type="subcellular location">
    <subcellularLocation>
        <location evidence="1">Cell envelope</location>
    </subcellularLocation>
    <subcellularLocation>
        <location evidence="2">Cell outer membrane</location>
    </subcellularLocation>
    <subcellularLocation>
        <location evidence="3">Secreted</location>
    </subcellularLocation>
</comment>
<evidence type="ECO:0000256" key="11">
    <source>
        <dbReference type="SAM" id="SignalP"/>
    </source>
</evidence>
<dbReference type="Pfam" id="PF00069">
    <property type="entry name" value="Pkinase"/>
    <property type="match status" value="1"/>
</dbReference>
<evidence type="ECO:0000256" key="8">
    <source>
        <dbReference type="ARBA" id="ARBA00023136"/>
    </source>
</evidence>
<dbReference type="SUPFAM" id="SSF51126">
    <property type="entry name" value="Pectin lyase-like"/>
    <property type="match status" value="1"/>
</dbReference>
<dbReference type="PROSITE" id="PS50011">
    <property type="entry name" value="PROTEIN_KINASE_DOM"/>
    <property type="match status" value="1"/>
</dbReference>
<organism evidence="13 14">
    <name type="scientific">Naegleria lovaniensis</name>
    <name type="common">Amoeba</name>
    <dbReference type="NCBI Taxonomy" id="51637"/>
    <lineage>
        <taxon>Eukaryota</taxon>
        <taxon>Discoba</taxon>
        <taxon>Heterolobosea</taxon>
        <taxon>Tetramitia</taxon>
        <taxon>Eutetramitia</taxon>
        <taxon>Vahlkampfiidae</taxon>
        <taxon>Naegleria</taxon>
    </lineage>
</organism>